<keyword evidence="2" id="KW-1185">Reference proteome</keyword>
<dbReference type="RefSeq" id="WP_160336342.1">
    <property type="nucleotide sequence ID" value="NZ_CALPCV010000049.1"/>
</dbReference>
<organism evidence="1 2">
    <name type="scientific">Parasutterella muris</name>
    <dbReference type="NCBI Taxonomy" id="2565572"/>
    <lineage>
        <taxon>Bacteria</taxon>
        <taxon>Pseudomonadati</taxon>
        <taxon>Pseudomonadota</taxon>
        <taxon>Betaproteobacteria</taxon>
        <taxon>Burkholderiales</taxon>
        <taxon>Sutterellaceae</taxon>
        <taxon>Parasutterella</taxon>
    </lineage>
</organism>
<gene>
    <name evidence="1" type="ORF">E5987_12130</name>
</gene>
<name>A0A6L6YM91_9BURK</name>
<protein>
    <submittedName>
        <fullName evidence="1">Uncharacterized protein</fullName>
    </submittedName>
</protein>
<dbReference type="Proteomes" id="UP000472580">
    <property type="component" value="Unassembled WGS sequence"/>
</dbReference>
<dbReference type="EMBL" id="WSRP01000061">
    <property type="protein sequence ID" value="MVX57928.1"/>
    <property type="molecule type" value="Genomic_DNA"/>
</dbReference>
<evidence type="ECO:0000313" key="2">
    <source>
        <dbReference type="Proteomes" id="UP000472580"/>
    </source>
</evidence>
<dbReference type="AlphaFoldDB" id="A0A6L6YM91"/>
<reference evidence="1 2" key="1">
    <citation type="submission" date="2019-12" db="EMBL/GenBank/DDBJ databases">
        <title>Microbes associate with the intestines of laboratory mice.</title>
        <authorList>
            <person name="Navarre W."/>
            <person name="Wong E."/>
        </authorList>
    </citation>
    <scope>NUCLEOTIDE SEQUENCE [LARGE SCALE GENOMIC DNA]</scope>
    <source>
        <strain evidence="1 2">NM82_D38</strain>
    </source>
</reference>
<proteinExistence type="predicted"/>
<comment type="caution">
    <text evidence="1">The sequence shown here is derived from an EMBL/GenBank/DDBJ whole genome shotgun (WGS) entry which is preliminary data.</text>
</comment>
<sequence>MLEKAEIMNLDNKNITLWIGEKTGKRSPLRFTSEEKIVGFTLNAEESSVLQGGENVKFQGLSGFPMFSSTIVLCAKTYWNGVLFLKIC</sequence>
<evidence type="ECO:0000313" key="1">
    <source>
        <dbReference type="EMBL" id="MVX57928.1"/>
    </source>
</evidence>
<accession>A0A6L6YM91</accession>